<evidence type="ECO:0000313" key="2">
    <source>
        <dbReference type="EMBL" id="GBR50515.1"/>
    </source>
</evidence>
<reference evidence="2 3" key="1">
    <citation type="submission" date="2013-04" db="EMBL/GenBank/DDBJ databases">
        <title>The genome sequencing project of 58 acetic acid bacteria.</title>
        <authorList>
            <person name="Okamoto-Kainuma A."/>
            <person name="Ishikawa M."/>
            <person name="Umino S."/>
            <person name="Koizumi Y."/>
            <person name="Shiwa Y."/>
            <person name="Yoshikawa H."/>
            <person name="Matsutani M."/>
            <person name="Matsushita K."/>
        </authorList>
    </citation>
    <scope>NUCLEOTIDE SEQUENCE [LARGE SCALE GENOMIC DNA]</scope>
    <source>
        <strain evidence="2 3">NBRC 106555</strain>
    </source>
</reference>
<feature type="compositionally biased region" description="Basic and acidic residues" evidence="1">
    <location>
        <begin position="83"/>
        <end position="92"/>
    </location>
</feature>
<feature type="region of interest" description="Disordered" evidence="1">
    <location>
        <begin position="1"/>
        <end position="31"/>
    </location>
</feature>
<gene>
    <name evidence="2" type="ORF">AA106555_0239</name>
</gene>
<protein>
    <submittedName>
        <fullName evidence="2">Uncharacterized protein</fullName>
    </submittedName>
</protein>
<feature type="compositionally biased region" description="Basic residues" evidence="1">
    <location>
        <begin position="93"/>
        <end position="103"/>
    </location>
</feature>
<accession>A0ABQ0QMJ3</accession>
<feature type="compositionally biased region" description="Basic and acidic residues" evidence="1">
    <location>
        <begin position="16"/>
        <end position="31"/>
    </location>
</feature>
<dbReference type="Proteomes" id="UP001062632">
    <property type="component" value="Unassembled WGS sequence"/>
</dbReference>
<sequence length="138" mass="16048">MQAVRAAAASAEDHDEVERLRQSVKREQRRWEEAERNLGDLKGQLRTFETREAHTKLQILDLSKALREAQDQIQSLKSELHRAREEAFEASRRSPRPVGRPRKNPLPEQQEVRPLPRQLEVAAVGAAEDQEPVQWWKD</sequence>
<name>A0ABQ0QMJ3_9PROT</name>
<evidence type="ECO:0000313" key="3">
    <source>
        <dbReference type="Proteomes" id="UP001062632"/>
    </source>
</evidence>
<comment type="caution">
    <text evidence="2">The sequence shown here is derived from an EMBL/GenBank/DDBJ whole genome shotgun (WGS) entry which is preliminary data.</text>
</comment>
<organism evidence="2 3">
    <name type="scientific">Neokomagataea thailandica NBRC 106555</name>
    <dbReference type="NCBI Taxonomy" id="1223520"/>
    <lineage>
        <taxon>Bacteria</taxon>
        <taxon>Pseudomonadati</taxon>
        <taxon>Pseudomonadota</taxon>
        <taxon>Alphaproteobacteria</taxon>
        <taxon>Acetobacterales</taxon>
        <taxon>Acetobacteraceae</taxon>
        <taxon>Neokomagataea</taxon>
    </lineage>
</organism>
<evidence type="ECO:0000256" key="1">
    <source>
        <dbReference type="SAM" id="MobiDB-lite"/>
    </source>
</evidence>
<feature type="region of interest" description="Disordered" evidence="1">
    <location>
        <begin position="83"/>
        <end position="117"/>
    </location>
</feature>
<dbReference type="EMBL" id="BAQC01000003">
    <property type="protein sequence ID" value="GBR50515.1"/>
    <property type="molecule type" value="Genomic_DNA"/>
</dbReference>
<keyword evidence="3" id="KW-1185">Reference proteome</keyword>
<proteinExistence type="predicted"/>